<dbReference type="EMBL" id="CP002131">
    <property type="protein sequence ID" value="ADL07242.1"/>
    <property type="molecule type" value="Genomic_DNA"/>
</dbReference>
<evidence type="ECO:0000313" key="3">
    <source>
        <dbReference type="Proteomes" id="UP000000272"/>
    </source>
</evidence>
<name>D9S1G5_THEOJ</name>
<dbReference type="PIRSF" id="PIRSF006092">
    <property type="entry name" value="GreA_GreB"/>
    <property type="match status" value="1"/>
</dbReference>
<dbReference type="Gene3D" id="3.10.50.30">
    <property type="entry name" value="Transcription elongation factor, GreA/GreB, C-terminal domain"/>
    <property type="match status" value="1"/>
</dbReference>
<dbReference type="OrthoDB" id="2898253at2"/>
<proteinExistence type="predicted"/>
<organism evidence="2 3">
    <name type="scientific">Thermosediminibacter oceani (strain ATCC BAA-1034 / DSM 16646 / JW/IW-1228P)</name>
    <dbReference type="NCBI Taxonomy" id="555079"/>
    <lineage>
        <taxon>Bacteria</taxon>
        <taxon>Bacillati</taxon>
        <taxon>Bacillota</taxon>
        <taxon>Clostridia</taxon>
        <taxon>Thermosediminibacterales</taxon>
        <taxon>Thermosediminibacteraceae</taxon>
        <taxon>Thermosediminibacter</taxon>
    </lineage>
</organism>
<evidence type="ECO:0000259" key="1">
    <source>
        <dbReference type="Pfam" id="PF01272"/>
    </source>
</evidence>
<dbReference type="STRING" id="555079.Toce_0465"/>
<dbReference type="InterPro" id="IPR001437">
    <property type="entry name" value="Tscrpt_elong_fac_GreA/B_C"/>
</dbReference>
<evidence type="ECO:0000313" key="2">
    <source>
        <dbReference type="EMBL" id="ADL07242.1"/>
    </source>
</evidence>
<reference evidence="2 3" key="1">
    <citation type="journal article" date="2010" name="Stand. Genomic Sci.">
        <title>Complete genome sequence of Thermosediminibacter oceani type strain (JW/IW-1228P).</title>
        <authorList>
            <person name="Pitluck S."/>
            <person name="Yasawong M."/>
            <person name="Munk C."/>
            <person name="Nolan M."/>
            <person name="Lapidus A."/>
            <person name="Lucas S."/>
            <person name="Glavina Del Rio T."/>
            <person name="Tice H."/>
            <person name="Cheng J.F."/>
            <person name="Bruce D."/>
            <person name="Detter C."/>
            <person name="Tapia R."/>
            <person name="Han C."/>
            <person name="Goodwin L."/>
            <person name="Liolios K."/>
            <person name="Ivanova N."/>
            <person name="Mavromatis K."/>
            <person name="Mikhailova N."/>
            <person name="Pati A."/>
            <person name="Chen A."/>
            <person name="Palaniappan K."/>
            <person name="Land M."/>
            <person name="Hauser L."/>
            <person name="Chang Y.J."/>
            <person name="Jeffries C.D."/>
            <person name="Rohde M."/>
            <person name="Spring S."/>
            <person name="Sikorski J."/>
            <person name="Goker M."/>
            <person name="Woyke T."/>
            <person name="Bristow J."/>
            <person name="Eisen J.A."/>
            <person name="Markowitz V."/>
            <person name="Hugenholtz P."/>
            <person name="Kyrpides N.C."/>
            <person name="Klenk H.P."/>
        </authorList>
    </citation>
    <scope>NUCLEOTIDE SEQUENCE [LARGE SCALE GENOMIC DNA]</scope>
    <source>
        <strain evidence="3">ATCC BAA-1034 / DSM 16646 / JW/IW-1228P</strain>
    </source>
</reference>
<accession>D9S1G5</accession>
<dbReference type="SUPFAM" id="SSF54534">
    <property type="entry name" value="FKBP-like"/>
    <property type="match status" value="1"/>
</dbReference>
<dbReference type="KEGG" id="toc:Toce_0465"/>
<dbReference type="RefSeq" id="WP_013275292.1">
    <property type="nucleotide sequence ID" value="NC_014377.1"/>
</dbReference>
<feature type="domain" description="Transcription elongation factor GreA/GreB C-terminal" evidence="1">
    <location>
        <begin position="75"/>
        <end position="148"/>
    </location>
</feature>
<dbReference type="InterPro" id="IPR023459">
    <property type="entry name" value="Tscrpt_elong_fac_GreA/B_fam"/>
</dbReference>
<sequence length="150" mass="17033">MQRTYTLSKTAFEALIKHLADLEAGKSRLIDEHFSNSPREARELEHLLDNYIKFMDEFISSVQQEDTADESFPYVVINSRVQVQDIENDETYNFRVVLPSGNIASDPEIYSVSVLSPVGKSLLLKKPGEKVQVNAPGGMFLYEIKAIYFP</sequence>
<dbReference type="AlphaFoldDB" id="D9S1G5"/>
<dbReference type="GO" id="GO:0070063">
    <property type="term" value="F:RNA polymerase binding"/>
    <property type="evidence" value="ECO:0007669"/>
    <property type="project" value="InterPro"/>
</dbReference>
<dbReference type="eggNOG" id="COG0782">
    <property type="taxonomic scope" value="Bacteria"/>
</dbReference>
<keyword evidence="3" id="KW-1185">Reference proteome</keyword>
<keyword evidence="2" id="KW-0251">Elongation factor</keyword>
<protein>
    <submittedName>
        <fullName evidence="2">GreA/GreB family elongation factor</fullName>
    </submittedName>
</protein>
<keyword evidence="2" id="KW-0648">Protein biosynthesis</keyword>
<dbReference type="Pfam" id="PF01272">
    <property type="entry name" value="GreA_GreB"/>
    <property type="match status" value="1"/>
</dbReference>
<dbReference type="PROSITE" id="PS00830">
    <property type="entry name" value="GREAB_2"/>
    <property type="match status" value="1"/>
</dbReference>
<dbReference type="InterPro" id="IPR036953">
    <property type="entry name" value="GreA/GreB_C_sf"/>
</dbReference>
<dbReference type="InterPro" id="IPR018151">
    <property type="entry name" value="TF_GreA/GreB_CS"/>
</dbReference>
<dbReference type="HOGENOM" id="CLU_101379_5_0_9"/>
<gene>
    <name evidence="2" type="ordered locus">Toce_0465</name>
</gene>
<dbReference type="GO" id="GO:0003746">
    <property type="term" value="F:translation elongation factor activity"/>
    <property type="evidence" value="ECO:0007669"/>
    <property type="project" value="UniProtKB-KW"/>
</dbReference>
<dbReference type="GO" id="GO:0032784">
    <property type="term" value="P:regulation of DNA-templated transcription elongation"/>
    <property type="evidence" value="ECO:0007669"/>
    <property type="project" value="InterPro"/>
</dbReference>
<dbReference type="GO" id="GO:0003677">
    <property type="term" value="F:DNA binding"/>
    <property type="evidence" value="ECO:0007669"/>
    <property type="project" value="InterPro"/>
</dbReference>
<dbReference type="Proteomes" id="UP000000272">
    <property type="component" value="Chromosome"/>
</dbReference>